<dbReference type="Gene3D" id="3.90.1720.10">
    <property type="entry name" value="endopeptidase domain like (from Nostoc punctiforme)"/>
    <property type="match status" value="1"/>
</dbReference>
<accession>A0A495JPG6</accession>
<comment type="caution">
    <text evidence="1">The sequence shown here is derived from an EMBL/GenBank/DDBJ whole genome shotgun (WGS) entry which is preliminary data.</text>
</comment>
<dbReference type="Proteomes" id="UP000277671">
    <property type="component" value="Unassembled WGS sequence"/>
</dbReference>
<dbReference type="Gene3D" id="2.115.10.10">
    <property type="entry name" value="Tachylectin 2"/>
    <property type="match status" value="1"/>
</dbReference>
<reference evidence="1 2" key="1">
    <citation type="submission" date="2018-10" db="EMBL/GenBank/DDBJ databases">
        <title>Sequencing the genomes of 1000 actinobacteria strains.</title>
        <authorList>
            <person name="Klenk H.-P."/>
        </authorList>
    </citation>
    <scope>NUCLEOTIDE SEQUENCE [LARGE SCALE GENOMIC DNA]</scope>
    <source>
        <strain evidence="1 2">DSM 45175</strain>
    </source>
</reference>
<dbReference type="OrthoDB" id="9815928at2"/>
<gene>
    <name evidence="1" type="ORF">BDK92_5247</name>
</gene>
<name>A0A495JPG6_9ACTN</name>
<dbReference type="EMBL" id="RBKT01000001">
    <property type="protein sequence ID" value="RKR90863.1"/>
    <property type="molecule type" value="Genomic_DNA"/>
</dbReference>
<sequence length="437" mass="47382">MPKSLLQRIVPQRIIATATSVLAAATLGLTVVAVDTITAAPTPAQAASSVGGQITRDEVLARARWWIDRYGAIYSQNQADQKPDQDGHPYRPDCSGFVSMAWHLPKSGGGDRSTRTLATFGDTTWLDSLGELLPGDAILGVSYGHVALFEKWVDSSRTQMWVYEEYQPGLEGRRVVKSRSWYESEGFRGLKYNNVTDGVRGNANIYGVLADGRLTFTAVEAATGDRIRGASRSETPLPFAPRAMATLDYNTILFTSTANELWRVDIGTNDGTVTFRTPTRLADSGWSHDLLTYDGSGHLYGIADGVLRRYTVTATKPEITDITGYVTIADGFGLKTLTAAGPDWLLGTVADGRLRSYRIDGPGDWTGSDLRESTWQAFTNLVSPGGGVYFGHQPTSMNHYIDLDPYDFDGADITSTGVIDPSGWTQTLISAQPGTVS</sequence>
<keyword evidence="2" id="KW-1185">Reference proteome</keyword>
<dbReference type="RefSeq" id="WP_147457116.1">
    <property type="nucleotide sequence ID" value="NZ_RBKT01000001.1"/>
</dbReference>
<dbReference type="SUPFAM" id="SSF50934">
    <property type="entry name" value="Tachylectin-2"/>
    <property type="match status" value="1"/>
</dbReference>
<dbReference type="InterPro" id="IPR036813">
    <property type="entry name" value="Tachylectin2_sf"/>
</dbReference>
<dbReference type="AlphaFoldDB" id="A0A495JPG6"/>
<evidence type="ECO:0008006" key="3">
    <source>
        <dbReference type="Google" id="ProtNLM"/>
    </source>
</evidence>
<evidence type="ECO:0000313" key="2">
    <source>
        <dbReference type="Proteomes" id="UP000277671"/>
    </source>
</evidence>
<proteinExistence type="predicted"/>
<organism evidence="1 2">
    <name type="scientific">Micromonospora pisi</name>
    <dbReference type="NCBI Taxonomy" id="589240"/>
    <lineage>
        <taxon>Bacteria</taxon>
        <taxon>Bacillati</taxon>
        <taxon>Actinomycetota</taxon>
        <taxon>Actinomycetes</taxon>
        <taxon>Micromonosporales</taxon>
        <taxon>Micromonosporaceae</taxon>
        <taxon>Micromonospora</taxon>
    </lineage>
</organism>
<evidence type="ECO:0000313" key="1">
    <source>
        <dbReference type="EMBL" id="RKR90863.1"/>
    </source>
</evidence>
<protein>
    <recommendedName>
        <fullName evidence="3">Tachylectin</fullName>
    </recommendedName>
</protein>